<gene>
    <name evidence="1" type="ORF">CZ787_07175</name>
</gene>
<dbReference type="Pfam" id="PF01042">
    <property type="entry name" value="Ribonuc_L-PSP"/>
    <property type="match status" value="1"/>
</dbReference>
<reference evidence="1 2" key="1">
    <citation type="submission" date="2017-02" db="EMBL/GenBank/DDBJ databases">
        <authorList>
            <person name="Dridi B."/>
        </authorList>
    </citation>
    <scope>NUCLEOTIDE SEQUENCE [LARGE SCALE GENOMIC DNA]</scope>
    <source>
        <strain evidence="1 2">JB380</strain>
    </source>
</reference>
<proteinExistence type="predicted"/>
<evidence type="ECO:0000313" key="2">
    <source>
        <dbReference type="Proteomes" id="UP000196331"/>
    </source>
</evidence>
<evidence type="ECO:0000313" key="1">
    <source>
        <dbReference type="EMBL" id="SJN12017.1"/>
    </source>
</evidence>
<dbReference type="SUPFAM" id="SSF55298">
    <property type="entry name" value="YjgF-like"/>
    <property type="match status" value="1"/>
</dbReference>
<name>A0A1R4HWU0_9GAMM</name>
<dbReference type="PANTHER" id="PTHR11803:SF39">
    <property type="entry name" value="2-IMINOBUTANOATE_2-IMINOPROPANOATE DEAMINASE"/>
    <property type="match status" value="1"/>
</dbReference>
<dbReference type="InterPro" id="IPR006175">
    <property type="entry name" value="YjgF/YER057c/UK114"/>
</dbReference>
<dbReference type="AlphaFoldDB" id="A0A1R4HWU0"/>
<dbReference type="Gene3D" id="3.30.1330.40">
    <property type="entry name" value="RutC-like"/>
    <property type="match status" value="1"/>
</dbReference>
<dbReference type="InterPro" id="IPR035959">
    <property type="entry name" value="RutC-like_sf"/>
</dbReference>
<protein>
    <recommendedName>
        <fullName evidence="3">Translation initiation inhibitor</fullName>
    </recommendedName>
</protein>
<dbReference type="OrthoDB" id="9803101at2"/>
<accession>A0A1R4HWU0</accession>
<evidence type="ECO:0008006" key="3">
    <source>
        <dbReference type="Google" id="ProtNLM"/>
    </source>
</evidence>
<organism evidence="1 2">
    <name type="scientific">Halomonas citrativorans</name>
    <dbReference type="NCBI Taxonomy" id="2742612"/>
    <lineage>
        <taxon>Bacteria</taxon>
        <taxon>Pseudomonadati</taxon>
        <taxon>Pseudomonadota</taxon>
        <taxon>Gammaproteobacteria</taxon>
        <taxon>Oceanospirillales</taxon>
        <taxon>Halomonadaceae</taxon>
        <taxon>Halomonas</taxon>
    </lineage>
</organism>
<sequence length="111" mass="12197">MVIDDHYVFISGLTVADLSNGHDAKGDIKEETRLVMRELERMLNQEEGSLADVVRVDIHLADLKGISAMDAIYSEFFGPGCYPARTCTESPSICGGSRLEITLMAKCVRDS</sequence>
<dbReference type="RefSeq" id="WP_087107585.1">
    <property type="nucleotide sequence ID" value="NZ_FUKM01000028.1"/>
</dbReference>
<dbReference type="CDD" id="cd00448">
    <property type="entry name" value="YjgF_YER057c_UK114_family"/>
    <property type="match status" value="1"/>
</dbReference>
<dbReference type="PANTHER" id="PTHR11803">
    <property type="entry name" value="2-IMINOBUTANOATE/2-IMINOPROPANOATE DEAMINASE RIDA"/>
    <property type="match status" value="1"/>
</dbReference>
<dbReference type="Proteomes" id="UP000196331">
    <property type="component" value="Unassembled WGS sequence"/>
</dbReference>
<dbReference type="EMBL" id="FUKM01000028">
    <property type="protein sequence ID" value="SJN12017.1"/>
    <property type="molecule type" value="Genomic_DNA"/>
</dbReference>
<comment type="caution">
    <text evidence="1">The sequence shown here is derived from an EMBL/GenBank/DDBJ whole genome shotgun (WGS) entry which is preliminary data.</text>
</comment>
<dbReference type="GO" id="GO:0019239">
    <property type="term" value="F:deaminase activity"/>
    <property type="evidence" value="ECO:0007669"/>
    <property type="project" value="TreeGrafter"/>
</dbReference>
<dbReference type="GO" id="GO:0005829">
    <property type="term" value="C:cytosol"/>
    <property type="evidence" value="ECO:0007669"/>
    <property type="project" value="TreeGrafter"/>
</dbReference>